<proteinExistence type="predicted"/>
<accession>A0A9D1LB12</accession>
<feature type="non-terminal residue" evidence="1">
    <location>
        <position position="377"/>
    </location>
</feature>
<organism evidence="1 2">
    <name type="scientific">Candidatus Pullichristensenella excrementigallinarum</name>
    <dbReference type="NCBI Taxonomy" id="2840907"/>
    <lineage>
        <taxon>Bacteria</taxon>
        <taxon>Bacillati</taxon>
        <taxon>Bacillota</taxon>
        <taxon>Clostridia</taxon>
        <taxon>Candidatus Pullichristensenella</taxon>
    </lineage>
</organism>
<gene>
    <name evidence="1" type="ORF">IAB02_00995</name>
</gene>
<reference evidence="1" key="2">
    <citation type="journal article" date="2021" name="PeerJ">
        <title>Extensive microbial diversity within the chicken gut microbiome revealed by metagenomics and culture.</title>
        <authorList>
            <person name="Gilroy R."/>
            <person name="Ravi A."/>
            <person name="Getino M."/>
            <person name="Pursley I."/>
            <person name="Horton D.L."/>
            <person name="Alikhan N.F."/>
            <person name="Baker D."/>
            <person name="Gharbi K."/>
            <person name="Hall N."/>
            <person name="Watson M."/>
            <person name="Adriaenssens E.M."/>
            <person name="Foster-Nyarko E."/>
            <person name="Jarju S."/>
            <person name="Secka A."/>
            <person name="Antonio M."/>
            <person name="Oren A."/>
            <person name="Chaudhuri R.R."/>
            <person name="La Ragione R."/>
            <person name="Hildebrand F."/>
            <person name="Pallen M.J."/>
        </authorList>
    </citation>
    <scope>NUCLEOTIDE SEQUENCE</scope>
    <source>
        <strain evidence="1">ChiHcec3-11533</strain>
    </source>
</reference>
<dbReference type="SUPFAM" id="SSF47240">
    <property type="entry name" value="Ferritin-like"/>
    <property type="match status" value="2"/>
</dbReference>
<name>A0A9D1LB12_9FIRM</name>
<comment type="caution">
    <text evidence="1">The sequence shown here is derived from an EMBL/GenBank/DDBJ whole genome shotgun (WGS) entry which is preliminary data.</text>
</comment>
<protein>
    <submittedName>
        <fullName evidence="1">Uncharacterized protein</fullName>
    </submittedName>
</protein>
<sequence>MNPFLQNPRKLEDCLVPWSKLYIAPYDKNSVDPYTRTRVILANGSEFASVWLSHHFSRHCPDNELRRQIALLRRAEQQQQKRISMLKPANETILEHTIGYEQLAVDLTAALAQMVPDPYVKQALDFALLEDFDHLYRYADLLDMEAGIHAEDLVGRYTEIMPGRPTLSHHRHPFDSIQRSIDPSAQTMTKLAVGVITSAEQQTMNFYMNVCGIYQSEIGRKLYQEIGMVEEEHVSQYASLLNPQATWLEKLLTQQYAECWLYWSATQTEKDPRIRAFWEELFEEEITHLHFAANLLKHFENKEWQQILPDGEFPQPLLLKSNIEYIRNILRDTAQLTAVRESWGDVDTLHSDFDFFRYQEKIQSDIETVPSHRVIER</sequence>
<evidence type="ECO:0000313" key="2">
    <source>
        <dbReference type="Proteomes" id="UP000824072"/>
    </source>
</evidence>
<dbReference type="AlphaFoldDB" id="A0A9D1LB12"/>
<evidence type="ECO:0000313" key="1">
    <source>
        <dbReference type="EMBL" id="HIU33114.1"/>
    </source>
</evidence>
<reference evidence="1" key="1">
    <citation type="submission" date="2020-10" db="EMBL/GenBank/DDBJ databases">
        <authorList>
            <person name="Gilroy R."/>
        </authorList>
    </citation>
    <scope>NUCLEOTIDE SEQUENCE</scope>
    <source>
        <strain evidence="1">ChiHcec3-11533</strain>
    </source>
</reference>
<dbReference type="Proteomes" id="UP000824072">
    <property type="component" value="Unassembled WGS sequence"/>
</dbReference>
<dbReference type="EMBL" id="DVMU01000023">
    <property type="protein sequence ID" value="HIU33114.1"/>
    <property type="molecule type" value="Genomic_DNA"/>
</dbReference>
<dbReference type="InterPro" id="IPR009078">
    <property type="entry name" value="Ferritin-like_SF"/>
</dbReference>